<dbReference type="FunCoup" id="E2C3V4">
    <property type="interactions" value="817"/>
</dbReference>
<keyword evidence="5" id="KW-1185">Reference proteome</keyword>
<dbReference type="EMBL" id="GL452364">
    <property type="protein sequence ID" value="EFN77340.1"/>
    <property type="molecule type" value="Genomic_DNA"/>
</dbReference>
<evidence type="ECO:0000313" key="4">
    <source>
        <dbReference type="EMBL" id="EFN77340.1"/>
    </source>
</evidence>
<dbReference type="STRING" id="610380.E2C3V4"/>
<dbReference type="PANTHER" id="PTHR15314">
    <property type="entry name" value="RIBONUCLEASE P PROTEIN SUBUNIT P20"/>
    <property type="match status" value="1"/>
</dbReference>
<evidence type="ECO:0000256" key="1">
    <source>
        <dbReference type="ARBA" id="ARBA00004604"/>
    </source>
</evidence>
<dbReference type="InterPro" id="IPR014612">
    <property type="entry name" value="Pop7/Rpp20"/>
</dbReference>
<dbReference type="Gene3D" id="3.30.110.20">
    <property type="entry name" value="Alba-like domain"/>
    <property type="match status" value="1"/>
</dbReference>
<dbReference type="InParanoid" id="E2C3V4"/>
<dbReference type="Proteomes" id="UP000008237">
    <property type="component" value="Unassembled WGS sequence"/>
</dbReference>
<evidence type="ECO:0000256" key="3">
    <source>
        <dbReference type="ARBA" id="ARBA00023242"/>
    </source>
</evidence>
<dbReference type="GO" id="GO:0005655">
    <property type="term" value="C:nucleolar ribonuclease P complex"/>
    <property type="evidence" value="ECO:0007669"/>
    <property type="project" value="InterPro"/>
</dbReference>
<proteinExistence type="predicted"/>
<gene>
    <name evidence="4" type="ORF">EAI_14470</name>
</gene>
<protein>
    <submittedName>
        <fullName evidence="4">Ribonuclease P protein subunit p20</fullName>
    </submittedName>
</protein>
<keyword evidence="3" id="KW-0539">Nucleus</keyword>
<dbReference type="SUPFAM" id="SSF82704">
    <property type="entry name" value="AlbA-like"/>
    <property type="match status" value="1"/>
</dbReference>
<keyword evidence="2" id="KW-0819">tRNA processing</keyword>
<dbReference type="InterPro" id="IPR036882">
    <property type="entry name" value="Alba-like_dom_sf"/>
</dbReference>
<accession>E2C3V4</accession>
<dbReference type="Pfam" id="PF12328">
    <property type="entry name" value="Rpp20"/>
    <property type="match status" value="1"/>
</dbReference>
<dbReference type="GO" id="GO:0000172">
    <property type="term" value="C:ribonuclease MRP complex"/>
    <property type="evidence" value="ECO:0007669"/>
    <property type="project" value="InterPro"/>
</dbReference>
<dbReference type="PANTHER" id="PTHR15314:SF1">
    <property type="entry name" value="RIBONUCLEASE P PROTEIN SUBUNIT P20"/>
    <property type="match status" value="1"/>
</dbReference>
<name>E2C3V4_HARSA</name>
<reference evidence="4 5" key="1">
    <citation type="journal article" date="2010" name="Science">
        <title>Genomic comparison of the ants Camponotus floridanus and Harpegnathos saltator.</title>
        <authorList>
            <person name="Bonasio R."/>
            <person name="Zhang G."/>
            <person name="Ye C."/>
            <person name="Mutti N.S."/>
            <person name="Fang X."/>
            <person name="Qin N."/>
            <person name="Donahue G."/>
            <person name="Yang P."/>
            <person name="Li Q."/>
            <person name="Li C."/>
            <person name="Zhang P."/>
            <person name="Huang Z."/>
            <person name="Berger S.L."/>
            <person name="Reinberg D."/>
            <person name="Wang J."/>
            <person name="Liebig J."/>
        </authorList>
    </citation>
    <scope>NUCLEOTIDE SEQUENCE [LARGE SCALE GENOMIC DNA]</scope>
    <source>
        <strain evidence="4 5">R22 G/1</strain>
    </source>
</reference>
<evidence type="ECO:0000256" key="2">
    <source>
        <dbReference type="ARBA" id="ARBA00022694"/>
    </source>
</evidence>
<comment type="subcellular location">
    <subcellularLocation>
        <location evidence="1">Nucleus</location>
        <location evidence="1">Nucleolus</location>
    </subcellularLocation>
</comment>
<dbReference type="GO" id="GO:0001682">
    <property type="term" value="P:tRNA 5'-leader removal"/>
    <property type="evidence" value="ECO:0007669"/>
    <property type="project" value="InterPro"/>
</dbReference>
<dbReference type="OrthoDB" id="416729at2759"/>
<dbReference type="OMA" id="HCSAIHI"/>
<dbReference type="GO" id="GO:0003676">
    <property type="term" value="F:nucleic acid binding"/>
    <property type="evidence" value="ECO:0007669"/>
    <property type="project" value="InterPro"/>
</dbReference>
<organism evidence="5">
    <name type="scientific">Harpegnathos saltator</name>
    <name type="common">Jerdon's jumping ant</name>
    <dbReference type="NCBI Taxonomy" id="610380"/>
    <lineage>
        <taxon>Eukaryota</taxon>
        <taxon>Metazoa</taxon>
        <taxon>Ecdysozoa</taxon>
        <taxon>Arthropoda</taxon>
        <taxon>Hexapoda</taxon>
        <taxon>Insecta</taxon>
        <taxon>Pterygota</taxon>
        <taxon>Neoptera</taxon>
        <taxon>Endopterygota</taxon>
        <taxon>Hymenoptera</taxon>
        <taxon>Apocrita</taxon>
        <taxon>Aculeata</taxon>
        <taxon>Formicoidea</taxon>
        <taxon>Formicidae</taxon>
        <taxon>Ponerinae</taxon>
        <taxon>Ponerini</taxon>
        <taxon>Harpegnathos</taxon>
    </lineage>
</organism>
<dbReference type="PhylomeDB" id="E2C3V4"/>
<sequence length="155" mass="17693">MAEVDNKLNVDNIASKRKRLCRENDKTLSSSEYVLRKTKFSKFNRKGSKDIFVNNKSHFKAQLYKCEKLFDNGASELIIHGLGAAVYKATSLALRLNEIHHGCLDLDIKTSTVQLEDKLESLNDDMDDEINNRQNSAIHIRVFRKIPVAVLRSTN</sequence>
<dbReference type="AlphaFoldDB" id="E2C3V4"/>
<evidence type="ECO:0000313" key="5">
    <source>
        <dbReference type="Proteomes" id="UP000008237"/>
    </source>
</evidence>